<protein>
    <submittedName>
        <fullName evidence="1">Uncharacterized protein</fullName>
    </submittedName>
</protein>
<dbReference type="EMBL" id="MN740927">
    <property type="protein sequence ID" value="QHU18339.1"/>
    <property type="molecule type" value="Genomic_DNA"/>
</dbReference>
<sequence>MNFDPSHPEIQEQIQTQLSTMIANHTKNTALAAEQQKKAYIQSQANSAFQAYIQQPSIVGSNELAQLISYHNCLSNHTSTLSGSIQMLTNELSTSPTTPITAFSTLLTTPATPSILRQYFGPTLSKSIS</sequence>
<reference evidence="1" key="1">
    <citation type="journal article" date="2020" name="Nature">
        <title>Giant virus diversity and host interactions through global metagenomics.</title>
        <authorList>
            <person name="Schulz F."/>
            <person name="Roux S."/>
            <person name="Paez-Espino D."/>
            <person name="Jungbluth S."/>
            <person name="Walsh D.A."/>
            <person name="Denef V.J."/>
            <person name="McMahon K.D."/>
            <person name="Konstantinidis K.T."/>
            <person name="Eloe-Fadrosh E.A."/>
            <person name="Kyrpides N.C."/>
            <person name="Woyke T."/>
        </authorList>
    </citation>
    <scope>NUCLEOTIDE SEQUENCE</scope>
    <source>
        <strain evidence="1">GVMAG-S-3300013006-138</strain>
    </source>
</reference>
<name>A0A6C0KL48_9ZZZZ</name>
<accession>A0A6C0KL48</accession>
<organism evidence="1">
    <name type="scientific">viral metagenome</name>
    <dbReference type="NCBI Taxonomy" id="1070528"/>
    <lineage>
        <taxon>unclassified sequences</taxon>
        <taxon>metagenomes</taxon>
        <taxon>organismal metagenomes</taxon>
    </lineage>
</organism>
<proteinExistence type="predicted"/>
<evidence type="ECO:0000313" key="1">
    <source>
        <dbReference type="EMBL" id="QHU18339.1"/>
    </source>
</evidence>
<dbReference type="AlphaFoldDB" id="A0A6C0KL48"/>